<dbReference type="HOGENOM" id="CLU_2505354_0_0_11"/>
<dbReference type="Proteomes" id="UP000002213">
    <property type="component" value="Chromosome"/>
</dbReference>
<dbReference type="RefSeq" id="WP_015804257.1">
    <property type="nucleotide sequence ID" value="NC_013093.1"/>
</dbReference>
<feature type="region of interest" description="Disordered" evidence="1">
    <location>
        <begin position="58"/>
        <end position="85"/>
    </location>
</feature>
<keyword evidence="3" id="KW-1185">Reference proteome</keyword>
<organism evidence="2 3">
    <name type="scientific">Actinosynnema mirum (strain ATCC 29888 / DSM 43827 / JCM 3225 / NBRC 14064 / NCIMB 13271 / NRRL B-12336 / IMRU 3971 / 101)</name>
    <dbReference type="NCBI Taxonomy" id="446462"/>
    <lineage>
        <taxon>Bacteria</taxon>
        <taxon>Bacillati</taxon>
        <taxon>Actinomycetota</taxon>
        <taxon>Actinomycetes</taxon>
        <taxon>Pseudonocardiales</taxon>
        <taxon>Pseudonocardiaceae</taxon>
        <taxon>Actinosynnema</taxon>
    </lineage>
</organism>
<feature type="compositionally biased region" description="Basic and acidic residues" evidence="1">
    <location>
        <begin position="76"/>
        <end position="85"/>
    </location>
</feature>
<evidence type="ECO:0000313" key="3">
    <source>
        <dbReference type="Proteomes" id="UP000002213"/>
    </source>
</evidence>
<evidence type="ECO:0000256" key="1">
    <source>
        <dbReference type="SAM" id="MobiDB-lite"/>
    </source>
</evidence>
<dbReference type="AlphaFoldDB" id="C6WB81"/>
<proteinExistence type="predicted"/>
<accession>C6WB81</accession>
<name>C6WB81_ACTMD</name>
<evidence type="ECO:0000313" key="2">
    <source>
        <dbReference type="EMBL" id="ACU39372.1"/>
    </source>
</evidence>
<protein>
    <submittedName>
        <fullName evidence="2">Uncharacterized protein</fullName>
    </submittedName>
</protein>
<dbReference type="STRING" id="446462.Amir_5554"/>
<dbReference type="KEGG" id="ami:Amir_5554"/>
<sequence>MTNRSEPTPDSRACLQAALRAAGTWRDGMLVTRAVVIVQTVHADGDGHHRYALHRLHPVGETDPSSERGLLSDALDDARHERHPA</sequence>
<reference evidence="2 3" key="1">
    <citation type="journal article" date="2009" name="Stand. Genomic Sci.">
        <title>Complete genome sequence of Actinosynnema mirum type strain (101).</title>
        <authorList>
            <person name="Land M."/>
            <person name="Lapidus A."/>
            <person name="Mayilraj S."/>
            <person name="Chen F."/>
            <person name="Copeland A."/>
            <person name="Del Rio T.G."/>
            <person name="Nolan M."/>
            <person name="Lucas S."/>
            <person name="Tice H."/>
            <person name="Cheng J.F."/>
            <person name="Chertkov O."/>
            <person name="Bruce D."/>
            <person name="Goodwin L."/>
            <person name="Pitluck S."/>
            <person name="Rohde M."/>
            <person name="Goker M."/>
            <person name="Pati A."/>
            <person name="Ivanova N."/>
            <person name="Mavromatis K."/>
            <person name="Chen A."/>
            <person name="Palaniappan K."/>
            <person name="Hauser L."/>
            <person name="Chang Y.J."/>
            <person name="Jeffries C.C."/>
            <person name="Brettin T."/>
            <person name="Detter J.C."/>
            <person name="Han C."/>
            <person name="Chain P."/>
            <person name="Tindall B.J."/>
            <person name="Bristow J."/>
            <person name="Eisen J.A."/>
            <person name="Markowitz V."/>
            <person name="Hugenholtz P."/>
            <person name="Kyrpides N.C."/>
            <person name="Klenk H.P."/>
        </authorList>
    </citation>
    <scope>NUCLEOTIDE SEQUENCE [LARGE SCALE GENOMIC DNA]</scope>
    <source>
        <strain evidence="3">ATCC 29888 / DSM 43827 / JCM 3225 / NBRC 14064 / NCIMB 13271 / NRRL B-12336 / IMRU 3971 / 101</strain>
    </source>
</reference>
<gene>
    <name evidence="2" type="ordered locus">Amir_5554</name>
</gene>
<dbReference type="EMBL" id="CP001630">
    <property type="protein sequence ID" value="ACU39372.1"/>
    <property type="molecule type" value="Genomic_DNA"/>
</dbReference>